<dbReference type="PANTHER" id="PTHR46411:SF3">
    <property type="entry name" value="AAA+ ATPASE DOMAIN-CONTAINING PROTEIN"/>
    <property type="match status" value="1"/>
</dbReference>
<feature type="compositionally biased region" description="Pro residues" evidence="1">
    <location>
        <begin position="20"/>
        <end position="30"/>
    </location>
</feature>
<reference evidence="3" key="1">
    <citation type="submission" date="2016-01" db="EMBL/GenBank/DDBJ databases">
        <authorList>
            <person name="Mcilroy J.S."/>
            <person name="Karst M S."/>
            <person name="Albertsen M."/>
        </authorList>
    </citation>
    <scope>NUCLEOTIDE SEQUENCE</scope>
    <source>
        <strain evidence="3">Cfx-K</strain>
    </source>
</reference>
<organism evidence="3 4">
    <name type="scientific">Candidatus Promineifilum breve</name>
    <dbReference type="NCBI Taxonomy" id="1806508"/>
    <lineage>
        <taxon>Bacteria</taxon>
        <taxon>Bacillati</taxon>
        <taxon>Chloroflexota</taxon>
        <taxon>Ardenticatenia</taxon>
        <taxon>Candidatus Promineifilales</taxon>
        <taxon>Candidatus Promineifilaceae</taxon>
        <taxon>Candidatus Promineifilum</taxon>
    </lineage>
</organism>
<accession>A0A160T7W9</accession>
<dbReference type="Proteomes" id="UP000215027">
    <property type="component" value="Chromosome II"/>
</dbReference>
<dbReference type="InterPro" id="IPR054472">
    <property type="entry name" value="WHD"/>
</dbReference>
<evidence type="ECO:0000259" key="2">
    <source>
        <dbReference type="SMART" id="SM00382"/>
    </source>
</evidence>
<keyword evidence="4" id="KW-1185">Reference proteome</keyword>
<feature type="region of interest" description="Disordered" evidence="1">
    <location>
        <begin position="508"/>
        <end position="540"/>
    </location>
</feature>
<name>A0A160T7W9_9CHLR</name>
<evidence type="ECO:0000313" key="3">
    <source>
        <dbReference type="EMBL" id="CUS06214.1"/>
    </source>
</evidence>
<proteinExistence type="predicted"/>
<evidence type="ECO:0000256" key="1">
    <source>
        <dbReference type="SAM" id="MobiDB-lite"/>
    </source>
</evidence>
<gene>
    <name evidence="3" type="ORF">CFX0092_B0680</name>
</gene>
<dbReference type="Pfam" id="PF22977">
    <property type="entry name" value="WHD"/>
    <property type="match status" value="1"/>
</dbReference>
<dbReference type="InterPro" id="IPR003593">
    <property type="entry name" value="AAA+_ATPase"/>
</dbReference>
<dbReference type="GO" id="GO:0016887">
    <property type="term" value="F:ATP hydrolysis activity"/>
    <property type="evidence" value="ECO:0007669"/>
    <property type="project" value="InterPro"/>
</dbReference>
<dbReference type="EMBL" id="LN890656">
    <property type="protein sequence ID" value="CUS06214.1"/>
    <property type="molecule type" value="Genomic_DNA"/>
</dbReference>
<feature type="region of interest" description="Disordered" evidence="1">
    <location>
        <begin position="1"/>
        <end position="64"/>
    </location>
</feature>
<dbReference type="GO" id="GO:0005524">
    <property type="term" value="F:ATP binding"/>
    <property type="evidence" value="ECO:0007669"/>
    <property type="project" value="InterPro"/>
</dbReference>
<dbReference type="CDD" id="cd19481">
    <property type="entry name" value="RecA-like_protease"/>
    <property type="match status" value="1"/>
</dbReference>
<evidence type="ECO:0000313" key="4">
    <source>
        <dbReference type="Proteomes" id="UP000215027"/>
    </source>
</evidence>
<dbReference type="KEGG" id="pbf:CFX0092_B0680"/>
<dbReference type="SMART" id="SM00382">
    <property type="entry name" value="AAA"/>
    <property type="match status" value="1"/>
</dbReference>
<feature type="compositionally biased region" description="Basic residues" evidence="1">
    <location>
        <begin position="1"/>
        <end position="10"/>
    </location>
</feature>
<dbReference type="OrthoDB" id="9806903at2"/>
<dbReference type="Gene3D" id="3.40.50.300">
    <property type="entry name" value="P-loop containing nucleotide triphosphate hydrolases"/>
    <property type="match status" value="1"/>
</dbReference>
<protein>
    <submittedName>
        <fullName evidence="3">AAA ATPase</fullName>
    </submittedName>
</protein>
<dbReference type="Pfam" id="PF00004">
    <property type="entry name" value="AAA"/>
    <property type="match status" value="1"/>
</dbReference>
<dbReference type="InterPro" id="IPR003959">
    <property type="entry name" value="ATPase_AAA_core"/>
</dbReference>
<dbReference type="InterPro" id="IPR027417">
    <property type="entry name" value="P-loop_NTPase"/>
</dbReference>
<sequence>MKSRRRRPSLIRRLLGLEEPAPPPYEPPADPAAAFEPADDPPGATAVYPFAEEPEDAAPPPPAEERGLWDVLADLFDGEPLFSDSRGHLEAELRRVGYLVRLLLRRSWDSLEPDLAGGGWGDVSATQAVQAFVGREALLRGEIAAWATDDAYDPDWKLAAALQAEIDGLRRARGNQADLRLMQLAERFSLTPREIDVILIALLPELHRRFRLYFAHLQQDSAQPLPNVNTIHQLLAAADPQRPAGFRADRALLPHRLILLDGEATVPSPLPQVQVEAWVVAFLLGGAGPYERLNGLVAVEHPPATAAAPPDLTQDERRRLARFRHWDRERRTLRRQRATRFYEQWRQDGDPDGRGPAETPGATLLLFGRYGAGKHRLARAICAGQGPLLVAGVGAAAGSPLGWETAVDLIYREGRLRDAAVYWAGCEALIDDAAPPDGTRERLLGQWHYLLAAAEAYPHLTFLASEVLWEPQGRFLGDHTFTRVDLPAPAYDQRLAMWRRRLKELPLAEATEPTKATGPTEASGPTAASGPTEASGPAANELSDVTTKLAARLANSFQFTAGQIDDALRAARSIAQERDPARPVVAEADLFAGCRRQAGRQLTALARPLMRDQLPTFADLQLPEATRTQLAELKYRIVSLQGMMNERGIDRRLLRGKGIVAMFTGTSGTGKTTAAEALAGEVGVDLYKVDLSAVVSKWVGETEKLLNKVFTEAEAANAMLFIDEGDSLLGQRGQVREAQDRWANQEVNFLLQRIEEYTGVVILATNFGQGIDEAFRRRIHVMVEFPFPDRALRRDIWRQQLATVGYPAAGSPALGDEALERLAGFHLAGGNIHNIAMTAMSLAGAAGKPDDDPMKPLMRSIVREYQKLGRPVTRGAFGAAYFQWLDEQNLL</sequence>
<feature type="domain" description="AAA+ ATPase" evidence="2">
    <location>
        <begin position="657"/>
        <end position="789"/>
    </location>
</feature>
<dbReference type="RefSeq" id="WP_157913371.1">
    <property type="nucleotide sequence ID" value="NZ_LN890656.1"/>
</dbReference>
<dbReference type="SUPFAM" id="SSF52540">
    <property type="entry name" value="P-loop containing nucleoside triphosphate hydrolases"/>
    <property type="match status" value="2"/>
</dbReference>
<dbReference type="AlphaFoldDB" id="A0A160T7W9"/>
<dbReference type="PANTHER" id="PTHR46411">
    <property type="entry name" value="FAMILY ATPASE, PUTATIVE-RELATED"/>
    <property type="match status" value="1"/>
</dbReference>